<sequence length="101" mass="11651">MLTEELEEVSVTLSDRLLRLPHDLSTYLRPPTSHDPSLEAEQEHDHNFSNRFITEDETGIHVLSFPRRTLLEAVFFTILTLHGRKYGEKSRLSKCNSLSSL</sequence>
<feature type="region of interest" description="Disordered" evidence="1">
    <location>
        <begin position="29"/>
        <end position="50"/>
    </location>
</feature>
<evidence type="ECO:0000256" key="1">
    <source>
        <dbReference type="SAM" id="MobiDB-lite"/>
    </source>
</evidence>
<name>A0A5B7E6M0_PORTR</name>
<comment type="caution">
    <text evidence="2">The sequence shown here is derived from an EMBL/GenBank/DDBJ whole genome shotgun (WGS) entry which is preliminary data.</text>
</comment>
<dbReference type="AlphaFoldDB" id="A0A5B7E6M0"/>
<evidence type="ECO:0000313" key="2">
    <source>
        <dbReference type="EMBL" id="MPC28866.1"/>
    </source>
</evidence>
<organism evidence="2 3">
    <name type="scientific">Portunus trituberculatus</name>
    <name type="common">Swimming crab</name>
    <name type="synonym">Neptunus trituberculatus</name>
    <dbReference type="NCBI Taxonomy" id="210409"/>
    <lineage>
        <taxon>Eukaryota</taxon>
        <taxon>Metazoa</taxon>
        <taxon>Ecdysozoa</taxon>
        <taxon>Arthropoda</taxon>
        <taxon>Crustacea</taxon>
        <taxon>Multicrustacea</taxon>
        <taxon>Malacostraca</taxon>
        <taxon>Eumalacostraca</taxon>
        <taxon>Eucarida</taxon>
        <taxon>Decapoda</taxon>
        <taxon>Pleocyemata</taxon>
        <taxon>Brachyura</taxon>
        <taxon>Eubrachyura</taxon>
        <taxon>Portunoidea</taxon>
        <taxon>Portunidae</taxon>
        <taxon>Portuninae</taxon>
        <taxon>Portunus</taxon>
    </lineage>
</organism>
<reference evidence="2 3" key="1">
    <citation type="submission" date="2019-05" db="EMBL/GenBank/DDBJ databases">
        <title>Another draft genome of Portunus trituberculatus and its Hox gene families provides insights of decapod evolution.</title>
        <authorList>
            <person name="Jeong J.-H."/>
            <person name="Song I."/>
            <person name="Kim S."/>
            <person name="Choi T."/>
            <person name="Kim D."/>
            <person name="Ryu S."/>
            <person name="Kim W."/>
        </authorList>
    </citation>
    <scope>NUCLEOTIDE SEQUENCE [LARGE SCALE GENOMIC DNA]</scope>
    <source>
        <tissue evidence="2">Muscle</tissue>
    </source>
</reference>
<gene>
    <name evidence="2" type="ORF">E2C01_022079</name>
</gene>
<dbReference type="EMBL" id="VSRR010001981">
    <property type="protein sequence ID" value="MPC28866.1"/>
    <property type="molecule type" value="Genomic_DNA"/>
</dbReference>
<protein>
    <submittedName>
        <fullName evidence="2">Uncharacterized protein</fullName>
    </submittedName>
</protein>
<dbReference type="Proteomes" id="UP000324222">
    <property type="component" value="Unassembled WGS sequence"/>
</dbReference>
<evidence type="ECO:0000313" key="3">
    <source>
        <dbReference type="Proteomes" id="UP000324222"/>
    </source>
</evidence>
<accession>A0A5B7E6M0</accession>
<proteinExistence type="predicted"/>
<keyword evidence="3" id="KW-1185">Reference proteome</keyword>